<name>A0A0E9W6H7_ANGAN</name>
<feature type="region of interest" description="Disordered" evidence="1">
    <location>
        <begin position="1"/>
        <end position="29"/>
    </location>
</feature>
<feature type="compositionally biased region" description="Basic and acidic residues" evidence="1">
    <location>
        <begin position="1"/>
        <end position="17"/>
    </location>
</feature>
<organism evidence="2">
    <name type="scientific">Anguilla anguilla</name>
    <name type="common">European freshwater eel</name>
    <name type="synonym">Muraena anguilla</name>
    <dbReference type="NCBI Taxonomy" id="7936"/>
    <lineage>
        <taxon>Eukaryota</taxon>
        <taxon>Metazoa</taxon>
        <taxon>Chordata</taxon>
        <taxon>Craniata</taxon>
        <taxon>Vertebrata</taxon>
        <taxon>Euteleostomi</taxon>
        <taxon>Actinopterygii</taxon>
        <taxon>Neopterygii</taxon>
        <taxon>Teleostei</taxon>
        <taxon>Anguilliformes</taxon>
        <taxon>Anguillidae</taxon>
        <taxon>Anguilla</taxon>
    </lineage>
</organism>
<evidence type="ECO:0000256" key="1">
    <source>
        <dbReference type="SAM" id="MobiDB-lite"/>
    </source>
</evidence>
<dbReference type="EMBL" id="GBXM01023499">
    <property type="protein sequence ID" value="JAH85078.1"/>
    <property type="molecule type" value="Transcribed_RNA"/>
</dbReference>
<reference evidence="2" key="1">
    <citation type="submission" date="2014-11" db="EMBL/GenBank/DDBJ databases">
        <authorList>
            <person name="Amaro Gonzalez C."/>
        </authorList>
    </citation>
    <scope>NUCLEOTIDE SEQUENCE</scope>
</reference>
<accession>A0A0E9W6H7</accession>
<dbReference type="AlphaFoldDB" id="A0A0E9W6H7"/>
<sequence>MDKACGGVEHTHNDSNETFHLSTRSQRKTGSRLRRLFCEKLSFNSVVSSLIATTQN</sequence>
<proteinExistence type="predicted"/>
<reference evidence="2" key="2">
    <citation type="journal article" date="2015" name="Fish Shellfish Immunol.">
        <title>Early steps in the European eel (Anguilla anguilla)-Vibrio vulnificus interaction in the gills: Role of the RtxA13 toxin.</title>
        <authorList>
            <person name="Callol A."/>
            <person name="Pajuelo D."/>
            <person name="Ebbesson L."/>
            <person name="Teles M."/>
            <person name="MacKenzie S."/>
            <person name="Amaro C."/>
        </authorList>
    </citation>
    <scope>NUCLEOTIDE SEQUENCE</scope>
</reference>
<evidence type="ECO:0000313" key="2">
    <source>
        <dbReference type="EMBL" id="JAH85078.1"/>
    </source>
</evidence>
<protein>
    <submittedName>
        <fullName evidence="2">Uncharacterized protein</fullName>
    </submittedName>
</protein>